<dbReference type="EMBL" id="UGRU01000001">
    <property type="protein sequence ID" value="SUA47479.1"/>
    <property type="molecule type" value="Genomic_DNA"/>
</dbReference>
<proteinExistence type="predicted"/>
<name>A0A378X1Z8_9NOCA</name>
<reference evidence="1 2" key="1">
    <citation type="submission" date="2018-06" db="EMBL/GenBank/DDBJ databases">
        <authorList>
            <consortium name="Pathogen Informatics"/>
            <person name="Doyle S."/>
        </authorList>
    </citation>
    <scope>NUCLEOTIDE SEQUENCE [LARGE SCALE GENOMIC DNA]</scope>
    <source>
        <strain evidence="1 2">NCTC13184</strain>
    </source>
</reference>
<sequence>MGMELPGGLVMADRAPDRDGLMLDVLTLPLGPVSVFWPAGLALTTTMQGDVIDEVTVALLDPPAHADPFWVRPWLRASAGEPVTVGDGERYSAARRLDAAAALLAVAGWDDKATVACRLRDELLIEDAPEDFPARLNRWARQVTASSMLRWSLRRVGHIGEGPEVPTEIAGDAHSRLLRWIHDIVDADSDGETALEPGEYVAERVACARWIVDSLPDLLRGAELAEARLIVASLAPDVELLAWSSNSTGAVHG</sequence>
<accession>A0A378X1Z8</accession>
<dbReference type="AlphaFoldDB" id="A0A378X1Z8"/>
<dbReference type="Proteomes" id="UP000255082">
    <property type="component" value="Unassembled WGS sequence"/>
</dbReference>
<gene>
    <name evidence="1" type="ORF">NCTC13184_06020</name>
</gene>
<evidence type="ECO:0000313" key="1">
    <source>
        <dbReference type="EMBL" id="SUA47479.1"/>
    </source>
</evidence>
<organism evidence="1 2">
    <name type="scientific">Nocardia africana</name>
    <dbReference type="NCBI Taxonomy" id="134964"/>
    <lineage>
        <taxon>Bacteria</taxon>
        <taxon>Bacillati</taxon>
        <taxon>Actinomycetota</taxon>
        <taxon>Actinomycetes</taxon>
        <taxon>Mycobacteriales</taxon>
        <taxon>Nocardiaceae</taxon>
        <taxon>Nocardia</taxon>
    </lineage>
</organism>
<protein>
    <submittedName>
        <fullName evidence="1">Uncharacterized protein</fullName>
    </submittedName>
</protein>
<evidence type="ECO:0000313" key="2">
    <source>
        <dbReference type="Proteomes" id="UP000255082"/>
    </source>
</evidence>